<evidence type="ECO:0000256" key="2">
    <source>
        <dbReference type="ARBA" id="ARBA00012438"/>
    </source>
</evidence>
<name>S7X8B6_9FLAO</name>
<keyword evidence="4" id="KW-0808">Transferase</keyword>
<dbReference type="SUPFAM" id="SSF55874">
    <property type="entry name" value="ATPase domain of HSP90 chaperone/DNA topoisomerase II/histidine kinase"/>
    <property type="match status" value="1"/>
</dbReference>
<dbReference type="eggNOG" id="COG4585">
    <property type="taxonomic scope" value="Bacteria"/>
</dbReference>
<keyword evidence="8" id="KW-0902">Two-component regulatory system</keyword>
<dbReference type="EMBL" id="ATMR01000126">
    <property type="protein sequence ID" value="EPR72273.1"/>
    <property type="molecule type" value="Genomic_DNA"/>
</dbReference>
<dbReference type="GO" id="GO:0046983">
    <property type="term" value="F:protein dimerization activity"/>
    <property type="evidence" value="ECO:0007669"/>
    <property type="project" value="InterPro"/>
</dbReference>
<dbReference type="InterPro" id="IPR011712">
    <property type="entry name" value="Sig_transdc_His_kin_sub3_dim/P"/>
</dbReference>
<proteinExistence type="predicted"/>
<dbReference type="CDD" id="cd16917">
    <property type="entry name" value="HATPase_UhpB-NarQ-NarX-like"/>
    <property type="match status" value="1"/>
</dbReference>
<dbReference type="AlphaFoldDB" id="S7X8B6"/>
<dbReference type="Proteomes" id="UP000014962">
    <property type="component" value="Unassembled WGS sequence"/>
</dbReference>
<feature type="domain" description="Histidine kinase/HSP90-like ATPase" evidence="9">
    <location>
        <begin position="120"/>
        <end position="212"/>
    </location>
</feature>
<dbReference type="Pfam" id="PF07730">
    <property type="entry name" value="HisKA_3"/>
    <property type="match status" value="1"/>
</dbReference>
<protein>
    <recommendedName>
        <fullName evidence="2">histidine kinase</fullName>
        <ecNumber evidence="2">2.7.13.3</ecNumber>
    </recommendedName>
</protein>
<dbReference type="GO" id="GO:0016020">
    <property type="term" value="C:membrane"/>
    <property type="evidence" value="ECO:0007669"/>
    <property type="project" value="InterPro"/>
</dbReference>
<evidence type="ECO:0000256" key="8">
    <source>
        <dbReference type="ARBA" id="ARBA00023012"/>
    </source>
</evidence>
<dbReference type="PANTHER" id="PTHR24421">
    <property type="entry name" value="NITRATE/NITRITE SENSOR PROTEIN NARX-RELATED"/>
    <property type="match status" value="1"/>
</dbReference>
<keyword evidence="11" id="KW-1185">Reference proteome</keyword>
<sequence length="212" mass="24231">MLEEQFKIEQGKHFEKKRMSQELHDGILGKLSGIRLNLFVLNKRKDVETVEKCLPYIKSLQDVEKEIRAISHNLSEGLFSDQVNFTKMISGLFENITGDSKLKLNLYFDELIDWKVVSNSTKIEVYRILQEGLHNIKKHAKANTVIVKMAQTETHIIIELIDNGVGFSNTTKSKGIGLKNMKERAEKINAELKIESQHNMGTTLSISILKTF</sequence>
<evidence type="ECO:0000256" key="4">
    <source>
        <dbReference type="ARBA" id="ARBA00022679"/>
    </source>
</evidence>
<comment type="caution">
    <text evidence="10">The sequence shown here is derived from an EMBL/GenBank/DDBJ whole genome shotgun (WGS) entry which is preliminary data.</text>
</comment>
<accession>S7X8B6</accession>
<dbReference type="Gene3D" id="3.30.565.10">
    <property type="entry name" value="Histidine kinase-like ATPase, C-terminal domain"/>
    <property type="match status" value="1"/>
</dbReference>
<evidence type="ECO:0000259" key="9">
    <source>
        <dbReference type="SMART" id="SM00387"/>
    </source>
</evidence>
<organism evidence="10 11">
    <name type="scientific">Winogradskyella psychrotolerans RS-3</name>
    <dbReference type="NCBI Taxonomy" id="641526"/>
    <lineage>
        <taxon>Bacteria</taxon>
        <taxon>Pseudomonadati</taxon>
        <taxon>Bacteroidota</taxon>
        <taxon>Flavobacteriia</taxon>
        <taxon>Flavobacteriales</taxon>
        <taxon>Flavobacteriaceae</taxon>
        <taxon>Winogradskyella</taxon>
    </lineage>
</organism>
<dbReference type="PATRIC" id="fig|641526.4.peg.2753"/>
<evidence type="ECO:0000256" key="6">
    <source>
        <dbReference type="ARBA" id="ARBA00022777"/>
    </source>
</evidence>
<dbReference type="SMART" id="SM00387">
    <property type="entry name" value="HATPase_c"/>
    <property type="match status" value="1"/>
</dbReference>
<evidence type="ECO:0000256" key="3">
    <source>
        <dbReference type="ARBA" id="ARBA00022553"/>
    </source>
</evidence>
<dbReference type="Pfam" id="PF02518">
    <property type="entry name" value="HATPase_c"/>
    <property type="match status" value="1"/>
</dbReference>
<dbReference type="GO" id="GO:0000155">
    <property type="term" value="F:phosphorelay sensor kinase activity"/>
    <property type="evidence" value="ECO:0007669"/>
    <property type="project" value="InterPro"/>
</dbReference>
<evidence type="ECO:0000256" key="1">
    <source>
        <dbReference type="ARBA" id="ARBA00000085"/>
    </source>
</evidence>
<evidence type="ECO:0000313" key="11">
    <source>
        <dbReference type="Proteomes" id="UP000014962"/>
    </source>
</evidence>
<dbReference type="InterPro" id="IPR036890">
    <property type="entry name" value="HATPase_C_sf"/>
</dbReference>
<keyword evidence="6 10" id="KW-0418">Kinase</keyword>
<dbReference type="GO" id="GO:0005524">
    <property type="term" value="F:ATP binding"/>
    <property type="evidence" value="ECO:0007669"/>
    <property type="project" value="UniProtKB-KW"/>
</dbReference>
<dbReference type="InterPro" id="IPR003594">
    <property type="entry name" value="HATPase_dom"/>
</dbReference>
<dbReference type="STRING" id="641526.ADIWIN_2773"/>
<dbReference type="OrthoDB" id="977000at2"/>
<gene>
    <name evidence="10" type="ORF">ADIWIN_2773</name>
</gene>
<keyword evidence="3" id="KW-0597">Phosphoprotein</keyword>
<dbReference type="RefSeq" id="WP_020895109.1">
    <property type="nucleotide sequence ID" value="NZ_ATMR01000126.1"/>
</dbReference>
<keyword evidence="5" id="KW-0547">Nucleotide-binding</keyword>
<evidence type="ECO:0000256" key="5">
    <source>
        <dbReference type="ARBA" id="ARBA00022741"/>
    </source>
</evidence>
<dbReference type="EC" id="2.7.13.3" evidence="2"/>
<dbReference type="InterPro" id="IPR050482">
    <property type="entry name" value="Sensor_HK_TwoCompSys"/>
</dbReference>
<keyword evidence="7" id="KW-0067">ATP-binding</keyword>
<evidence type="ECO:0000256" key="7">
    <source>
        <dbReference type="ARBA" id="ARBA00022840"/>
    </source>
</evidence>
<comment type="catalytic activity">
    <reaction evidence="1">
        <text>ATP + protein L-histidine = ADP + protein N-phospho-L-histidine.</text>
        <dbReference type="EC" id="2.7.13.3"/>
    </reaction>
</comment>
<evidence type="ECO:0000313" key="10">
    <source>
        <dbReference type="EMBL" id="EPR72273.1"/>
    </source>
</evidence>
<reference evidence="10 11" key="1">
    <citation type="journal article" date="2013" name="Genome Announc.">
        <title>Draft Genome Sequence of Winogradskyella psychrotolerans RS-3T, Isolated from the Marine Transect of Kongsfjorden, Ny-Alesund, Svalbard, Arctic Ocean.</title>
        <authorList>
            <person name="Kumar Pinnaka A."/>
            <person name="Ara S."/>
            <person name="Singh A."/>
            <person name="Shivaji S."/>
        </authorList>
    </citation>
    <scope>NUCLEOTIDE SEQUENCE [LARGE SCALE GENOMIC DNA]</scope>
    <source>
        <strain evidence="10 11">RS-3</strain>
    </source>
</reference>
<dbReference type="PANTHER" id="PTHR24421:SF10">
    <property type="entry name" value="NITRATE_NITRITE SENSOR PROTEIN NARQ"/>
    <property type="match status" value="1"/>
</dbReference>